<evidence type="ECO:0000313" key="1">
    <source>
        <dbReference type="EMBL" id="BAU53811.1"/>
    </source>
</evidence>
<accession>A0A0X8X0Z9</accession>
<dbReference type="EMBL" id="AP017313">
    <property type="protein sequence ID" value="BAU53811.1"/>
    <property type="molecule type" value="Genomic_DNA"/>
</dbReference>
<sequence>MNKITSSPDLQSQCEVKKPVKKPVSLQYIHFVNVKPGICYVNFDVGNILTKP</sequence>
<evidence type="ECO:0000313" key="2">
    <source>
        <dbReference type="Proteomes" id="UP000218263"/>
    </source>
</evidence>
<protein>
    <submittedName>
        <fullName evidence="1">Uncharacterized protein</fullName>
    </submittedName>
</protein>
<keyword evidence="2" id="KW-1185">Reference proteome</keyword>
<gene>
    <name evidence="1" type="ORF">MgSA37_01982</name>
</gene>
<dbReference type="Proteomes" id="UP000218263">
    <property type="component" value="Chromosome"/>
</dbReference>
<dbReference type="KEGG" id="mgot:MgSA37_01982"/>
<organism evidence="1 2">
    <name type="scientific">Mucilaginibacter gotjawali</name>
    <dbReference type="NCBI Taxonomy" id="1550579"/>
    <lineage>
        <taxon>Bacteria</taxon>
        <taxon>Pseudomonadati</taxon>
        <taxon>Bacteroidota</taxon>
        <taxon>Sphingobacteriia</taxon>
        <taxon>Sphingobacteriales</taxon>
        <taxon>Sphingobacteriaceae</taxon>
        <taxon>Mucilaginibacter</taxon>
    </lineage>
</organism>
<name>A0A0X8X0Z9_9SPHI</name>
<reference evidence="1 2" key="1">
    <citation type="submission" date="2015-12" db="EMBL/GenBank/DDBJ databases">
        <title>Genome sequence of Mucilaginibacter gotjawali.</title>
        <authorList>
            <person name="Lee J.S."/>
            <person name="Lee K.C."/>
            <person name="Kim K.K."/>
            <person name="Lee B.W."/>
        </authorList>
    </citation>
    <scope>NUCLEOTIDE SEQUENCE [LARGE SCALE GENOMIC DNA]</scope>
    <source>
        <strain evidence="1 2">SA3-7</strain>
    </source>
</reference>
<proteinExistence type="predicted"/>
<dbReference type="AlphaFoldDB" id="A0A0X8X0Z9"/>